<dbReference type="KEGG" id="hcv:FTV88_3358"/>
<proteinExistence type="predicted"/>
<sequence length="182" mass="20314">MKKMLTAMTVLVLALLLSGCLFSKKEEVTLGLPDIREVASLVSVSLITDLVVAIPPEASGSWNLPFMKKSYLAVGEAEILIGIDVNKIEEYKVNDGVVTVKLPEPEIIKKSFDPEKWTYWDDGTGIFRKVSPKDVHKAEAIALQQLEDKLRRSEVMEVAHSNAKRTIEKFLLQSGAREVLFE</sequence>
<evidence type="ECO:0000313" key="1">
    <source>
        <dbReference type="EMBL" id="QGG49423.1"/>
    </source>
</evidence>
<dbReference type="OrthoDB" id="791023at2"/>
<protein>
    <recommendedName>
        <fullName evidence="3">DUF4230 domain-containing protein</fullName>
    </recommendedName>
</protein>
<accession>A0A5Q2N653</accession>
<dbReference type="PROSITE" id="PS51257">
    <property type="entry name" value="PROKAR_LIPOPROTEIN"/>
    <property type="match status" value="1"/>
</dbReference>
<evidence type="ECO:0008006" key="3">
    <source>
        <dbReference type="Google" id="ProtNLM"/>
    </source>
</evidence>
<dbReference type="RefSeq" id="WP_153726416.1">
    <property type="nucleotide sequence ID" value="NZ_CP045875.1"/>
</dbReference>
<name>A0A5Q2N653_9FIRM</name>
<gene>
    <name evidence="1" type="ORF">FTV88_3358</name>
</gene>
<evidence type="ECO:0000313" key="2">
    <source>
        <dbReference type="Proteomes" id="UP000366051"/>
    </source>
</evidence>
<dbReference type="AlphaFoldDB" id="A0A5Q2N653"/>
<dbReference type="InterPro" id="IPR025324">
    <property type="entry name" value="DUF4230"/>
</dbReference>
<dbReference type="Pfam" id="PF14014">
    <property type="entry name" value="DUF4230"/>
    <property type="match status" value="1"/>
</dbReference>
<keyword evidence="2" id="KW-1185">Reference proteome</keyword>
<dbReference type="Proteomes" id="UP000366051">
    <property type="component" value="Chromosome"/>
</dbReference>
<dbReference type="EMBL" id="CP045875">
    <property type="protein sequence ID" value="QGG49423.1"/>
    <property type="molecule type" value="Genomic_DNA"/>
</dbReference>
<organism evidence="1 2">
    <name type="scientific">Heliorestis convoluta</name>
    <dbReference type="NCBI Taxonomy" id="356322"/>
    <lineage>
        <taxon>Bacteria</taxon>
        <taxon>Bacillati</taxon>
        <taxon>Bacillota</taxon>
        <taxon>Clostridia</taxon>
        <taxon>Eubacteriales</taxon>
        <taxon>Heliobacteriaceae</taxon>
        <taxon>Heliorestis</taxon>
    </lineage>
</organism>
<reference evidence="2" key="1">
    <citation type="submission" date="2019-11" db="EMBL/GenBank/DDBJ databases">
        <title>Genome sequence of Heliorestis convoluta strain HH, an alkaliphilic and minimalistic phototrophic bacterium from a soda lake in Egypt.</title>
        <authorList>
            <person name="Dewey E.D."/>
            <person name="Stokes L.M."/>
            <person name="Burchell B.M."/>
            <person name="Shaffer K.N."/>
            <person name="Huntington A.M."/>
            <person name="Baker J.M."/>
            <person name="Nadendla S."/>
            <person name="Giglio M.G."/>
            <person name="Touchman J.W."/>
            <person name="Blankenship R.E."/>
            <person name="Madigan M.T."/>
            <person name="Sattley W.M."/>
        </authorList>
    </citation>
    <scope>NUCLEOTIDE SEQUENCE [LARGE SCALE GENOMIC DNA]</scope>
    <source>
        <strain evidence="2">HH</strain>
    </source>
</reference>